<gene>
    <name evidence="2" type="ORF">LSTR_LSTR014115</name>
</gene>
<evidence type="ECO:0000313" key="3">
    <source>
        <dbReference type="Proteomes" id="UP000291343"/>
    </source>
</evidence>
<reference evidence="2 3" key="1">
    <citation type="journal article" date="2017" name="Gigascience">
        <title>Genome sequence of the small brown planthopper, Laodelphax striatellus.</title>
        <authorList>
            <person name="Zhu J."/>
            <person name="Jiang F."/>
            <person name="Wang X."/>
            <person name="Yang P."/>
            <person name="Bao Y."/>
            <person name="Zhao W."/>
            <person name="Wang W."/>
            <person name="Lu H."/>
            <person name="Wang Q."/>
            <person name="Cui N."/>
            <person name="Li J."/>
            <person name="Chen X."/>
            <person name="Luo L."/>
            <person name="Yu J."/>
            <person name="Kang L."/>
            <person name="Cui F."/>
        </authorList>
    </citation>
    <scope>NUCLEOTIDE SEQUENCE [LARGE SCALE GENOMIC DNA]</scope>
    <source>
        <strain evidence="2">Lst14</strain>
    </source>
</reference>
<protein>
    <submittedName>
        <fullName evidence="2">Uncharacterized protein</fullName>
    </submittedName>
</protein>
<sequence>MWATSIWCDASMVDATVQDCRHAQRNSSAYRYHKVGAESAGAVSLYISDARSPPSEYCTAVAHADDFSDPEHNWEPDGRLGRALACPATEAALRGTAPSPGTPSSLIPRVVPEGNSDYVLKRSIRDVNTTPSRHSIISTPIGVAVSVRQRSVLCRWHQHSYGGQRRHCDNGDRQPPAQVALAAIPCEGNAQHRGGAPEVRPPTLATYPLDKLAAHCPPAANAPCVAARQRAGHEKPHSSCPRASPRPTETSLWPKRLASASTAFASS</sequence>
<proteinExistence type="predicted"/>
<keyword evidence="3" id="KW-1185">Reference proteome</keyword>
<accession>A0A482WUP1</accession>
<organism evidence="2 3">
    <name type="scientific">Laodelphax striatellus</name>
    <name type="common">Small brown planthopper</name>
    <name type="synonym">Delphax striatella</name>
    <dbReference type="NCBI Taxonomy" id="195883"/>
    <lineage>
        <taxon>Eukaryota</taxon>
        <taxon>Metazoa</taxon>
        <taxon>Ecdysozoa</taxon>
        <taxon>Arthropoda</taxon>
        <taxon>Hexapoda</taxon>
        <taxon>Insecta</taxon>
        <taxon>Pterygota</taxon>
        <taxon>Neoptera</taxon>
        <taxon>Paraneoptera</taxon>
        <taxon>Hemiptera</taxon>
        <taxon>Auchenorrhyncha</taxon>
        <taxon>Fulgoroidea</taxon>
        <taxon>Delphacidae</taxon>
        <taxon>Criomorphinae</taxon>
        <taxon>Laodelphax</taxon>
    </lineage>
</organism>
<dbReference type="AlphaFoldDB" id="A0A482WUP1"/>
<dbReference type="Proteomes" id="UP000291343">
    <property type="component" value="Unassembled WGS sequence"/>
</dbReference>
<name>A0A482WUP1_LAOST</name>
<evidence type="ECO:0000313" key="2">
    <source>
        <dbReference type="EMBL" id="RZF37224.1"/>
    </source>
</evidence>
<dbReference type="InParanoid" id="A0A482WUP1"/>
<feature type="region of interest" description="Disordered" evidence="1">
    <location>
        <begin position="227"/>
        <end position="267"/>
    </location>
</feature>
<comment type="caution">
    <text evidence="2">The sequence shown here is derived from an EMBL/GenBank/DDBJ whole genome shotgun (WGS) entry which is preliminary data.</text>
</comment>
<evidence type="ECO:0000256" key="1">
    <source>
        <dbReference type="SAM" id="MobiDB-lite"/>
    </source>
</evidence>
<dbReference type="EMBL" id="QKKF02024894">
    <property type="protein sequence ID" value="RZF37224.1"/>
    <property type="molecule type" value="Genomic_DNA"/>
</dbReference>